<dbReference type="CDD" id="cd00254">
    <property type="entry name" value="LT-like"/>
    <property type="match status" value="1"/>
</dbReference>
<accession>A0A2V4QZ86</accession>
<evidence type="ECO:0000256" key="1">
    <source>
        <dbReference type="ARBA" id="ARBA00007734"/>
    </source>
</evidence>
<comment type="similarity">
    <text evidence="1">Belongs to the transglycosylase Slt family.</text>
</comment>
<name>A0A2V4QZ86_9PROT</name>
<evidence type="ECO:0000256" key="3">
    <source>
        <dbReference type="ARBA" id="ARBA00022729"/>
    </source>
</evidence>
<dbReference type="InterPro" id="IPR000189">
    <property type="entry name" value="Transglyc_AS"/>
</dbReference>
<gene>
    <name evidence="6" type="ORF">CFR76_07565</name>
</gene>
<sequence length="536" mass="57539">MATLSAIASIATFSLATVSCQASDISEQSSLADEVAMAVPTKHGQTALFHPLSPSDAARIRTAFDDQSAGNFGQADDLLKQLKDNSLAGTVLAERCIHASYACATPMLEDWLAHYRDLPSAPMMQALLESRTDLPANASTRYPVAAPASWNGASGGSISAADAQNLYIQGQDQAVLSKAMATPAPRDASGRVAFYAGLSAWRLGEMQQAERLFALAANADNGARDLRSAASWWASRVTAHVGDMKDAMRWLVQSARCKDCFYGVLARYALNKNSARMYDAGVPTVVDVSAVSARPAGHRALALLQVGRVDLAEAELRTDWVSAENTNARQSIGLIAHAVGDAAETSDAAASRAGTSRLVPGHAIDLPQRFTPRGGFVVDPALIYGIVSIESRFHPAVVSRSGARGLMQLMPRTAANFVGGRKEDLSNPSINLQVGQRYLMALARDGQINNHLIRLLASYAVGHTAVAHWNASEHSENESLAFLEAIPNPRIRNWIETVLLHSWMYSEKLNRRPVSLDLLAEGKQASLPLEAETFLQ</sequence>
<keyword evidence="3 4" id="KW-0732">Signal</keyword>
<feature type="signal peptide" evidence="4">
    <location>
        <begin position="1"/>
        <end position="22"/>
    </location>
</feature>
<evidence type="ECO:0000313" key="6">
    <source>
        <dbReference type="EMBL" id="PYD69881.1"/>
    </source>
</evidence>
<dbReference type="InterPro" id="IPR008939">
    <property type="entry name" value="Lytic_TGlycosylase_superhlx_U"/>
</dbReference>
<evidence type="ECO:0000313" key="7">
    <source>
        <dbReference type="Proteomes" id="UP000247371"/>
    </source>
</evidence>
<dbReference type="SUPFAM" id="SSF48435">
    <property type="entry name" value="Bacterial muramidases"/>
    <property type="match status" value="1"/>
</dbReference>
<dbReference type="Pfam" id="PF01464">
    <property type="entry name" value="SLT"/>
    <property type="match status" value="1"/>
</dbReference>
<proteinExistence type="inferred from homology"/>
<reference evidence="6 7" key="1">
    <citation type="submission" date="2017-07" db="EMBL/GenBank/DDBJ databases">
        <title>A draft genome sequence of Komagataeibacter swingsii LMG 22125.</title>
        <authorList>
            <person name="Skraban J."/>
            <person name="Cleenwerck I."/>
            <person name="Vandamme P."/>
            <person name="Trcek J."/>
        </authorList>
    </citation>
    <scope>NUCLEOTIDE SEQUENCE [LARGE SCALE GENOMIC DNA]</scope>
    <source>
        <strain evidence="6 7">LMG 22125</strain>
    </source>
</reference>
<dbReference type="EMBL" id="NKUB01000007">
    <property type="protein sequence ID" value="PYD69881.1"/>
    <property type="molecule type" value="Genomic_DNA"/>
</dbReference>
<comment type="caution">
    <text evidence="6">The sequence shown here is derived from an EMBL/GenBank/DDBJ whole genome shotgun (WGS) entry which is preliminary data.</text>
</comment>
<evidence type="ECO:0000259" key="5">
    <source>
        <dbReference type="Pfam" id="PF01464"/>
    </source>
</evidence>
<dbReference type="GO" id="GO:0004553">
    <property type="term" value="F:hydrolase activity, hydrolyzing O-glycosyl compounds"/>
    <property type="evidence" value="ECO:0007669"/>
    <property type="project" value="InterPro"/>
</dbReference>
<dbReference type="PANTHER" id="PTHR37423:SF2">
    <property type="entry name" value="MEMBRANE-BOUND LYTIC MUREIN TRANSGLYCOSYLASE C"/>
    <property type="match status" value="1"/>
</dbReference>
<dbReference type="GO" id="GO:0000270">
    <property type="term" value="P:peptidoglycan metabolic process"/>
    <property type="evidence" value="ECO:0007669"/>
    <property type="project" value="InterPro"/>
</dbReference>
<dbReference type="InterPro" id="IPR008258">
    <property type="entry name" value="Transglycosylase_SLT_dom_1"/>
</dbReference>
<evidence type="ECO:0000256" key="2">
    <source>
        <dbReference type="ARBA" id="ARBA00009387"/>
    </source>
</evidence>
<dbReference type="Gene3D" id="1.10.530.10">
    <property type="match status" value="1"/>
</dbReference>
<feature type="domain" description="Transglycosylase SLT" evidence="5">
    <location>
        <begin position="378"/>
        <end position="479"/>
    </location>
</feature>
<comment type="similarity">
    <text evidence="2">Belongs to the virb1 family.</text>
</comment>
<dbReference type="PANTHER" id="PTHR37423">
    <property type="entry name" value="SOLUBLE LYTIC MUREIN TRANSGLYCOSYLASE-RELATED"/>
    <property type="match status" value="1"/>
</dbReference>
<dbReference type="GO" id="GO:0016020">
    <property type="term" value="C:membrane"/>
    <property type="evidence" value="ECO:0007669"/>
    <property type="project" value="InterPro"/>
</dbReference>
<dbReference type="GO" id="GO:0042597">
    <property type="term" value="C:periplasmic space"/>
    <property type="evidence" value="ECO:0007669"/>
    <property type="project" value="InterPro"/>
</dbReference>
<dbReference type="Proteomes" id="UP000247371">
    <property type="component" value="Unassembled WGS sequence"/>
</dbReference>
<feature type="chain" id="PRO_5015955290" evidence="4">
    <location>
        <begin position="23"/>
        <end position="536"/>
    </location>
</feature>
<protein>
    <submittedName>
        <fullName evidence="6">Lytic murein transglycosylase</fullName>
    </submittedName>
</protein>
<evidence type="ECO:0000256" key="4">
    <source>
        <dbReference type="SAM" id="SignalP"/>
    </source>
</evidence>
<dbReference type="AlphaFoldDB" id="A0A2V4QZ86"/>
<dbReference type="SUPFAM" id="SSF53955">
    <property type="entry name" value="Lysozyme-like"/>
    <property type="match status" value="1"/>
</dbReference>
<organism evidence="6 7">
    <name type="scientific">Komagataeibacter swingsii</name>
    <dbReference type="NCBI Taxonomy" id="215220"/>
    <lineage>
        <taxon>Bacteria</taxon>
        <taxon>Pseudomonadati</taxon>
        <taxon>Pseudomonadota</taxon>
        <taxon>Alphaproteobacteria</taxon>
        <taxon>Acetobacterales</taxon>
        <taxon>Acetobacteraceae</taxon>
        <taxon>Komagataeibacter</taxon>
    </lineage>
</organism>
<dbReference type="PROSITE" id="PS00922">
    <property type="entry name" value="TRANSGLYCOSYLASE"/>
    <property type="match status" value="1"/>
</dbReference>
<keyword evidence="7" id="KW-1185">Reference proteome</keyword>
<dbReference type="InterPro" id="IPR023346">
    <property type="entry name" value="Lysozyme-like_dom_sf"/>
</dbReference>
<dbReference type="GO" id="GO:0008933">
    <property type="term" value="F:peptidoglycan lytic transglycosylase activity"/>
    <property type="evidence" value="ECO:0007669"/>
    <property type="project" value="InterPro"/>
</dbReference>